<evidence type="ECO:0000259" key="1">
    <source>
        <dbReference type="Pfam" id="PF13360"/>
    </source>
</evidence>
<feature type="domain" description="Pyrrolo-quinoline quinone repeat" evidence="1">
    <location>
        <begin position="70"/>
        <end position="208"/>
    </location>
</feature>
<dbReference type="InterPro" id="IPR018391">
    <property type="entry name" value="PQQ_b-propeller_rpt"/>
</dbReference>
<dbReference type="PANTHER" id="PTHR34512">
    <property type="entry name" value="CELL SURFACE PROTEIN"/>
    <property type="match status" value="1"/>
</dbReference>
<dbReference type="Gene3D" id="2.130.10.10">
    <property type="entry name" value="YVTN repeat-like/Quinoprotein amine dehydrogenase"/>
    <property type="match status" value="1"/>
</dbReference>
<organism evidence="2 3">
    <name type="scientific">Paenibacillus xylanilyticus</name>
    <dbReference type="NCBI Taxonomy" id="248903"/>
    <lineage>
        <taxon>Bacteria</taxon>
        <taxon>Bacillati</taxon>
        <taxon>Bacillota</taxon>
        <taxon>Bacilli</taxon>
        <taxon>Bacillales</taxon>
        <taxon>Paenibacillaceae</taxon>
        <taxon>Paenibacillus</taxon>
    </lineage>
</organism>
<keyword evidence="3" id="KW-1185">Reference proteome</keyword>
<dbReference type="InterPro" id="IPR015943">
    <property type="entry name" value="WD40/YVTN_repeat-like_dom_sf"/>
</dbReference>
<proteinExistence type="predicted"/>
<dbReference type="Proteomes" id="UP000526125">
    <property type="component" value="Unassembled WGS sequence"/>
</dbReference>
<dbReference type="SUPFAM" id="SSF50998">
    <property type="entry name" value="Quinoprotein alcohol dehydrogenase-like"/>
    <property type="match status" value="1"/>
</dbReference>
<dbReference type="Pfam" id="PF13360">
    <property type="entry name" value="PQQ_2"/>
    <property type="match status" value="1"/>
</dbReference>
<comment type="caution">
    <text evidence="2">The sequence shown here is derived from an EMBL/GenBank/DDBJ whole genome shotgun (WGS) entry which is preliminary data.</text>
</comment>
<dbReference type="InterPro" id="IPR002372">
    <property type="entry name" value="PQQ_rpt_dom"/>
</dbReference>
<evidence type="ECO:0000313" key="3">
    <source>
        <dbReference type="Proteomes" id="UP000526125"/>
    </source>
</evidence>
<gene>
    <name evidence="2" type="ORF">HP552_16755</name>
</gene>
<dbReference type="InterPro" id="IPR011047">
    <property type="entry name" value="Quinoprotein_ADH-like_sf"/>
</dbReference>
<dbReference type="SMART" id="SM00564">
    <property type="entry name" value="PQQ"/>
    <property type="match status" value="3"/>
</dbReference>
<dbReference type="PANTHER" id="PTHR34512:SF30">
    <property type="entry name" value="OUTER MEMBRANE PROTEIN ASSEMBLY FACTOR BAMB"/>
    <property type="match status" value="1"/>
</dbReference>
<protein>
    <submittedName>
        <fullName evidence="2">PQQ-binding-like beta-propeller repeat protein</fullName>
    </submittedName>
</protein>
<reference evidence="2 3" key="1">
    <citation type="submission" date="2020-05" db="EMBL/GenBank/DDBJ databases">
        <title>Genome Sequencing of Type Strains.</title>
        <authorList>
            <person name="Lemaire J.F."/>
            <person name="Inderbitzin P."/>
            <person name="Gregorio O.A."/>
            <person name="Collins S.B."/>
            <person name="Wespe N."/>
            <person name="Knight-Connoni V."/>
        </authorList>
    </citation>
    <scope>NUCLEOTIDE SEQUENCE [LARGE SCALE GENOMIC DNA]</scope>
    <source>
        <strain evidence="2 3">LMG 21957</strain>
    </source>
</reference>
<dbReference type="RefSeq" id="WP_175396561.1">
    <property type="nucleotide sequence ID" value="NZ_JABMCB010000187.1"/>
</dbReference>
<evidence type="ECO:0000313" key="2">
    <source>
        <dbReference type="EMBL" id="NUU76876.1"/>
    </source>
</evidence>
<dbReference type="AlphaFoldDB" id="A0A7Y6BYJ9"/>
<accession>A0A7Y6BYJ9</accession>
<dbReference type="EMBL" id="JABMCB010000187">
    <property type="protein sequence ID" value="NUU76876.1"/>
    <property type="molecule type" value="Genomic_DNA"/>
</dbReference>
<name>A0A7Y6BYJ9_9BACL</name>
<sequence length="468" mass="51365">MIHLQSKSRSRKPKNHLIRRTLTGITATLLTVCSGYAAFPSQVFAEKADVSVRNWYSYPSFTVPELKPSWTVKVDNYLNMNETSLGHQAVAEEGKVFAFSKSKLIALDAATGKQLWTFGNSLTPTIVYNDGILYGLSSNHKPYAVNAKTGKAVWQSGTSTWIDTRQGTEALVPAADTLYVIKGSTTFAFERKTGKLRWKADEAMAEGNGTAYLQESDGVVLRTFFVQGALTSVQLNAYDKKTGKKLWSDFGQGEAIHIKNGLVYSVDYYSPLLTDYESVPDRKLQINAYNLKTGAIKGTLEFNWKMPGDPPYDRGQGSVIASGGKLYVEQGDQISEYNLDTYKTGDAPSRTFQRPYGVDGELMGIVQERLIYRSNVTEGELTGIKLVNGSGVQWNGDAPVSQVSVYGKGVYRAQRNGTLLGIHMLTSKPVFSVKTGADLHEATLKTNGMIIIQAEDKLIGVKLPASLK</sequence>